<organism evidence="1 2">
    <name type="scientific">Manduca sexta</name>
    <name type="common">Tobacco hawkmoth</name>
    <name type="synonym">Tobacco hornworm</name>
    <dbReference type="NCBI Taxonomy" id="7130"/>
    <lineage>
        <taxon>Eukaryota</taxon>
        <taxon>Metazoa</taxon>
        <taxon>Ecdysozoa</taxon>
        <taxon>Arthropoda</taxon>
        <taxon>Hexapoda</taxon>
        <taxon>Insecta</taxon>
        <taxon>Pterygota</taxon>
        <taxon>Neoptera</taxon>
        <taxon>Endopterygota</taxon>
        <taxon>Lepidoptera</taxon>
        <taxon>Glossata</taxon>
        <taxon>Ditrysia</taxon>
        <taxon>Bombycoidea</taxon>
        <taxon>Sphingidae</taxon>
        <taxon>Sphinginae</taxon>
        <taxon>Sphingini</taxon>
        <taxon>Manduca</taxon>
    </lineage>
</organism>
<dbReference type="Proteomes" id="UP000791440">
    <property type="component" value="Unassembled WGS sequence"/>
</dbReference>
<comment type="caution">
    <text evidence="1">The sequence shown here is derived from an EMBL/GenBank/DDBJ whole genome shotgun (WGS) entry which is preliminary data.</text>
</comment>
<accession>A0A921ZCP3</accession>
<evidence type="ECO:0000313" key="1">
    <source>
        <dbReference type="EMBL" id="KAG6454946.1"/>
    </source>
</evidence>
<dbReference type="PANTHER" id="PTHR15922:SF2">
    <property type="entry name" value="NBAS SUBUNIT OF NRZ TETHERING COMPLEX"/>
    <property type="match status" value="1"/>
</dbReference>
<dbReference type="GO" id="GO:0070939">
    <property type="term" value="C:Dsl1/NZR complex"/>
    <property type="evidence" value="ECO:0007669"/>
    <property type="project" value="TreeGrafter"/>
</dbReference>
<evidence type="ECO:0000313" key="2">
    <source>
        <dbReference type="Proteomes" id="UP000791440"/>
    </source>
</evidence>
<dbReference type="GO" id="GO:0006890">
    <property type="term" value="P:retrograde vesicle-mediated transport, Golgi to endoplasmic reticulum"/>
    <property type="evidence" value="ECO:0007669"/>
    <property type="project" value="TreeGrafter"/>
</dbReference>
<dbReference type="GO" id="GO:0000149">
    <property type="term" value="F:SNARE binding"/>
    <property type="evidence" value="ECO:0007669"/>
    <property type="project" value="TreeGrafter"/>
</dbReference>
<name>A0A921ZCP3_MANSE</name>
<reference evidence="1" key="1">
    <citation type="journal article" date="2016" name="Insect Biochem. Mol. Biol.">
        <title>Multifaceted biological insights from a draft genome sequence of the tobacco hornworm moth, Manduca sexta.</title>
        <authorList>
            <person name="Kanost M.R."/>
            <person name="Arrese E.L."/>
            <person name="Cao X."/>
            <person name="Chen Y.R."/>
            <person name="Chellapilla S."/>
            <person name="Goldsmith M.R."/>
            <person name="Grosse-Wilde E."/>
            <person name="Heckel D.G."/>
            <person name="Herndon N."/>
            <person name="Jiang H."/>
            <person name="Papanicolaou A."/>
            <person name="Qu J."/>
            <person name="Soulages J.L."/>
            <person name="Vogel H."/>
            <person name="Walters J."/>
            <person name="Waterhouse R.M."/>
            <person name="Ahn S.J."/>
            <person name="Almeida F.C."/>
            <person name="An C."/>
            <person name="Aqrawi P."/>
            <person name="Bretschneider A."/>
            <person name="Bryant W.B."/>
            <person name="Bucks S."/>
            <person name="Chao H."/>
            <person name="Chevignon G."/>
            <person name="Christen J.M."/>
            <person name="Clarke D.F."/>
            <person name="Dittmer N.T."/>
            <person name="Ferguson L.C.F."/>
            <person name="Garavelou S."/>
            <person name="Gordon K.H.J."/>
            <person name="Gunaratna R.T."/>
            <person name="Han Y."/>
            <person name="Hauser F."/>
            <person name="He Y."/>
            <person name="Heidel-Fischer H."/>
            <person name="Hirsh A."/>
            <person name="Hu Y."/>
            <person name="Jiang H."/>
            <person name="Kalra D."/>
            <person name="Klinner C."/>
            <person name="Konig C."/>
            <person name="Kovar C."/>
            <person name="Kroll A.R."/>
            <person name="Kuwar S.S."/>
            <person name="Lee S.L."/>
            <person name="Lehman R."/>
            <person name="Li K."/>
            <person name="Li Z."/>
            <person name="Liang H."/>
            <person name="Lovelace S."/>
            <person name="Lu Z."/>
            <person name="Mansfield J.H."/>
            <person name="McCulloch K.J."/>
            <person name="Mathew T."/>
            <person name="Morton B."/>
            <person name="Muzny D.M."/>
            <person name="Neunemann D."/>
            <person name="Ongeri F."/>
            <person name="Pauchet Y."/>
            <person name="Pu L.L."/>
            <person name="Pyrousis I."/>
            <person name="Rao X.J."/>
            <person name="Redding A."/>
            <person name="Roesel C."/>
            <person name="Sanchez-Gracia A."/>
            <person name="Schaack S."/>
            <person name="Shukla A."/>
            <person name="Tetreau G."/>
            <person name="Wang Y."/>
            <person name="Xiong G.H."/>
            <person name="Traut W."/>
            <person name="Walsh T.K."/>
            <person name="Worley K.C."/>
            <person name="Wu D."/>
            <person name="Wu W."/>
            <person name="Wu Y.Q."/>
            <person name="Zhang X."/>
            <person name="Zou Z."/>
            <person name="Zucker H."/>
            <person name="Briscoe A.D."/>
            <person name="Burmester T."/>
            <person name="Clem R.J."/>
            <person name="Feyereisen R."/>
            <person name="Grimmelikhuijzen C.J.P."/>
            <person name="Hamodrakas S.J."/>
            <person name="Hansson B.S."/>
            <person name="Huguet E."/>
            <person name="Jermiin L.S."/>
            <person name="Lan Q."/>
            <person name="Lehman H.K."/>
            <person name="Lorenzen M."/>
            <person name="Merzendorfer H."/>
            <person name="Michalopoulos I."/>
            <person name="Morton D.B."/>
            <person name="Muthukrishnan S."/>
            <person name="Oakeshott J.G."/>
            <person name="Palmer W."/>
            <person name="Park Y."/>
            <person name="Passarelli A.L."/>
            <person name="Rozas J."/>
            <person name="Schwartz L.M."/>
            <person name="Smith W."/>
            <person name="Southgate A."/>
            <person name="Vilcinskas A."/>
            <person name="Vogt R."/>
            <person name="Wang P."/>
            <person name="Werren J."/>
            <person name="Yu X.Q."/>
            <person name="Zhou J.J."/>
            <person name="Brown S.J."/>
            <person name="Scherer S.E."/>
            <person name="Richards S."/>
            <person name="Blissard G.W."/>
        </authorList>
    </citation>
    <scope>NUCLEOTIDE SEQUENCE</scope>
</reference>
<reference evidence="1" key="2">
    <citation type="submission" date="2020-12" db="EMBL/GenBank/DDBJ databases">
        <authorList>
            <person name="Kanost M."/>
        </authorList>
    </citation>
    <scope>NUCLEOTIDE SEQUENCE</scope>
</reference>
<dbReference type="AlphaFoldDB" id="A0A921ZCP3"/>
<proteinExistence type="predicted"/>
<gene>
    <name evidence="1" type="ORF">O3G_MSEX008943</name>
</gene>
<keyword evidence="2" id="KW-1185">Reference proteome</keyword>
<dbReference type="PANTHER" id="PTHR15922">
    <property type="entry name" value="NEUROBLASTOMA-AMPLIFIED SEQUENCE"/>
    <property type="match status" value="1"/>
</dbReference>
<sequence>MCDMHKSTIDSLYRLSIELEMLQQMGVNMKENNHLADRAPSTDDEFADAVTTPVIEKKDLVAPPSDNKMPFFNYLLDKFQNKPSTNTDTKLVPAESKDRRVRCQEFYHSLYKEHEVSEEHYRYDRFSLPGGDAPSVGRAALNWFYVHNCLEDGADRDLEADVVRLCAEECVHVDTALCVCCVWCAVRGGGGGGGGRAAVAALVSRACSTAALCAALYAALLRCNAPELRDHVYLAPPVQLARTTLKQNNGSEEQLQIIRDCIDRLTSIGEVATIKNFGLNVNALLFSVDEDYRREIVYRLARSSDKEQVSLALSLGAKYALDVTDVWLQHAAAGLTRAPLALAPHPPHHAHAHDTHRRIREALWPELRGTDHNALINYFTLLRSVDDKPLMFGLSAAEHIKLLKKAKAASPELDYKFLLEQSSPEQFTRRLVETLRPENAGMVTKFLRTLPPAFKIPVSVNTLYTKWLTKYFFSVSPANATSKKWMQQYRQCASYFNKLSKEDLLQFVADTCFTDDAVQRVPAGTRNLMIMQAVDYCQQEQENDFKNTKNEQTWAHVGQELTRWARFLENFHSSTVQNIIDNSNIPRDEIWPEIEKSHGCPETLSRCVARVLLRGGGGGGGGGEGGGVAALRSLLQCLHAPHHLPTVLALAAEECRDLMAVQTLVSRLTQLHKEGVKVPEEVISAALARCAEHGVAPHKQMSLLALSERGRHPHAADALKVAQFSVHLFRAEWPGAAPLQQLDESQLLIDEGRREVFMQFLKISDTWQQKKALVDVLNCWPPTMISETRSLHGEFLHALLTDTTDHKGSLVLIKLLMRRPALVEEEVIWLVENVSGDAVVNALWIVLMSKIDHSNEQILKLVMKHKDTIGKLEIEDDLIKELLDNELFIKLVQTPLYASIISYIIEKESSSEPGPYTIKWATDKLLRANYLAEAGHLNLMSMGIPAPLRGFTQCTMYSKNVLNKK</sequence>
<protein>
    <submittedName>
        <fullName evidence="1">Uncharacterized protein</fullName>
    </submittedName>
</protein>
<dbReference type="EMBL" id="JH668478">
    <property type="protein sequence ID" value="KAG6454946.1"/>
    <property type="molecule type" value="Genomic_DNA"/>
</dbReference>